<evidence type="ECO:0000256" key="2">
    <source>
        <dbReference type="ARBA" id="ARBA00022475"/>
    </source>
</evidence>
<gene>
    <name evidence="8" type="ORF">AGM99_24010</name>
</gene>
<name>A0A627WU82_SALTM</name>
<sequence>VDTLLSIKIEKLRTYLRDSPAANLVEEKIEKTAISIRAVLTNYVKAVRYLQGIERNGEPFTIRDWMRGVREDQKNGWLFISSNADTHSSLKPVISMWLSIAIRGLLAMGENRNRRVWFFCDELPTLHKLPDLVEIVPEARKFGGCYVFGIQSSTQMEDIYGEKAAATLLDVMNTRAFFRSPSYKIADYVAHEIGEKEILKASEQYSYGADPVRDGVSTGKEMERVTLVSYSDIQSLPDLTCYVTLPGPYPAVKLALKYQERPKVAPEFIPREMNPEAEARLSAVLAAREAEVRQMSSLFEPDTEAVAPTAAEAQAEQPQQPQPTVVSDKKSAAAGTAVNTPAGGVGQELKMKPEDEEQPLPPGINASGEVVDMAAYERWRQEQEVNTQQQMQRREEVNINVHRGHGKDEPEPGDDF</sequence>
<reference evidence="8" key="1">
    <citation type="submission" date="2018-07" db="EMBL/GenBank/DDBJ databases">
        <authorList>
            <consortium name="GenomeTrakr network: Whole genome sequencing for foodborne pathogen traceback"/>
        </authorList>
    </citation>
    <scope>NUCLEOTIDE SEQUENCE</scope>
    <source>
        <strain evidence="8">ARIM-STM927-09</strain>
    </source>
</reference>
<protein>
    <submittedName>
        <fullName evidence="8">Type IV secretion system DNA-binding domain-containing protein</fullName>
    </submittedName>
</protein>
<evidence type="ECO:0000256" key="3">
    <source>
        <dbReference type="ARBA" id="ARBA00022692"/>
    </source>
</evidence>
<proteinExistence type="predicted"/>
<dbReference type="EMBL" id="AALSWD010000038">
    <property type="protein sequence ID" value="EDD0346774.1"/>
    <property type="molecule type" value="Genomic_DNA"/>
</dbReference>
<dbReference type="Gene3D" id="3.40.50.300">
    <property type="entry name" value="P-loop containing nucleotide triphosphate hydrolases"/>
    <property type="match status" value="1"/>
</dbReference>
<keyword evidence="5" id="KW-0472">Membrane</keyword>
<dbReference type="InterPro" id="IPR019476">
    <property type="entry name" value="T4SS_TraD_DNA-bd"/>
</dbReference>
<keyword evidence="3" id="KW-0812">Transmembrane</keyword>
<dbReference type="PANTHER" id="PTHR37937">
    <property type="entry name" value="CONJUGATIVE TRANSFER: DNA TRANSPORT"/>
    <property type="match status" value="1"/>
</dbReference>
<evidence type="ECO:0000256" key="5">
    <source>
        <dbReference type="ARBA" id="ARBA00023136"/>
    </source>
</evidence>
<evidence type="ECO:0000259" key="7">
    <source>
        <dbReference type="Pfam" id="PF10412"/>
    </source>
</evidence>
<accession>A0A627WU82</accession>
<evidence type="ECO:0000256" key="4">
    <source>
        <dbReference type="ARBA" id="ARBA00022989"/>
    </source>
</evidence>
<dbReference type="Gene3D" id="1.10.8.80">
    <property type="entry name" value="Magnesium chelatase subunit I, C-Terminal domain"/>
    <property type="match status" value="1"/>
</dbReference>
<feature type="domain" description="Type IV secretion system coupling protein TraD DNA-binding" evidence="7">
    <location>
        <begin position="2"/>
        <end position="257"/>
    </location>
</feature>
<feature type="compositionally biased region" description="Low complexity" evidence="6">
    <location>
        <begin position="304"/>
        <end position="326"/>
    </location>
</feature>
<dbReference type="Pfam" id="PF10412">
    <property type="entry name" value="TrwB_AAD_bind"/>
    <property type="match status" value="1"/>
</dbReference>
<organism evidence="8">
    <name type="scientific">Salmonella typhimurium</name>
    <dbReference type="NCBI Taxonomy" id="90371"/>
    <lineage>
        <taxon>Bacteria</taxon>
        <taxon>Pseudomonadati</taxon>
        <taxon>Pseudomonadota</taxon>
        <taxon>Gammaproteobacteria</taxon>
        <taxon>Enterobacterales</taxon>
        <taxon>Enterobacteriaceae</taxon>
        <taxon>Salmonella</taxon>
    </lineage>
</organism>
<comment type="caution">
    <text evidence="8">The sequence shown here is derived from an EMBL/GenBank/DDBJ whole genome shotgun (WGS) entry which is preliminary data.</text>
</comment>
<dbReference type="SUPFAM" id="SSF52540">
    <property type="entry name" value="P-loop containing nucleoside triphosphate hydrolases"/>
    <property type="match status" value="1"/>
</dbReference>
<dbReference type="GO" id="GO:0003677">
    <property type="term" value="F:DNA binding"/>
    <property type="evidence" value="ECO:0007669"/>
    <property type="project" value="UniProtKB-KW"/>
</dbReference>
<dbReference type="InterPro" id="IPR051539">
    <property type="entry name" value="T4SS-coupling_protein"/>
</dbReference>
<dbReference type="GO" id="GO:0005886">
    <property type="term" value="C:plasma membrane"/>
    <property type="evidence" value="ECO:0007669"/>
    <property type="project" value="UniProtKB-SubCell"/>
</dbReference>
<dbReference type="CDD" id="cd01127">
    <property type="entry name" value="TrwB_TraG_TraD_VirD4"/>
    <property type="match status" value="1"/>
</dbReference>
<evidence type="ECO:0000256" key="6">
    <source>
        <dbReference type="SAM" id="MobiDB-lite"/>
    </source>
</evidence>
<dbReference type="AlphaFoldDB" id="A0A627WU82"/>
<feature type="non-terminal residue" evidence="8">
    <location>
        <position position="1"/>
    </location>
</feature>
<keyword evidence="4" id="KW-1133">Transmembrane helix</keyword>
<evidence type="ECO:0000313" key="8">
    <source>
        <dbReference type="EMBL" id="EDD0346774.1"/>
    </source>
</evidence>
<dbReference type="InterPro" id="IPR027417">
    <property type="entry name" value="P-loop_NTPase"/>
</dbReference>
<dbReference type="PANTHER" id="PTHR37937:SF1">
    <property type="entry name" value="CONJUGATIVE TRANSFER: DNA TRANSPORT"/>
    <property type="match status" value="1"/>
</dbReference>
<evidence type="ECO:0000256" key="1">
    <source>
        <dbReference type="ARBA" id="ARBA00004651"/>
    </source>
</evidence>
<comment type="subcellular location">
    <subcellularLocation>
        <location evidence="1">Cell membrane</location>
        <topology evidence="1">Multi-pass membrane protein</topology>
    </subcellularLocation>
</comment>
<keyword evidence="2" id="KW-1003">Cell membrane</keyword>
<feature type="region of interest" description="Disordered" evidence="6">
    <location>
        <begin position="300"/>
        <end position="416"/>
    </location>
</feature>
<keyword evidence="8" id="KW-0238">DNA-binding</keyword>